<evidence type="ECO:0000256" key="1">
    <source>
        <dbReference type="ARBA" id="ARBA00022729"/>
    </source>
</evidence>
<dbReference type="EMBL" id="UINC01171337">
    <property type="protein sequence ID" value="SVD75853.1"/>
    <property type="molecule type" value="Genomic_DNA"/>
</dbReference>
<reference evidence="3" key="1">
    <citation type="submission" date="2018-05" db="EMBL/GenBank/DDBJ databases">
        <authorList>
            <person name="Lanie J.A."/>
            <person name="Ng W.-L."/>
            <person name="Kazmierczak K.M."/>
            <person name="Andrzejewski T.M."/>
            <person name="Davidsen T.M."/>
            <person name="Wayne K.J."/>
            <person name="Tettelin H."/>
            <person name="Glass J.I."/>
            <person name="Rusch D."/>
            <person name="Podicherti R."/>
            <person name="Tsui H.-C.T."/>
            <person name="Winkler M.E."/>
        </authorList>
    </citation>
    <scope>NUCLEOTIDE SEQUENCE</scope>
</reference>
<dbReference type="Gene3D" id="2.170.130.10">
    <property type="entry name" value="TonB-dependent receptor, plug domain"/>
    <property type="match status" value="1"/>
</dbReference>
<name>A0A382XXX6_9ZZZZ</name>
<protein>
    <recommendedName>
        <fullName evidence="2">TonB-dependent receptor plug domain-containing protein</fullName>
    </recommendedName>
</protein>
<dbReference type="PROSITE" id="PS52016">
    <property type="entry name" value="TONB_DEPENDENT_REC_3"/>
    <property type="match status" value="1"/>
</dbReference>
<dbReference type="InterPro" id="IPR037066">
    <property type="entry name" value="Plug_dom_sf"/>
</dbReference>
<dbReference type="SUPFAM" id="SSF56935">
    <property type="entry name" value="Porins"/>
    <property type="match status" value="1"/>
</dbReference>
<proteinExistence type="predicted"/>
<dbReference type="Pfam" id="PF07715">
    <property type="entry name" value="Plug"/>
    <property type="match status" value="1"/>
</dbReference>
<sequence length="211" mass="23554">MMHSIVNLSYLMFLSILLFFLTMPQIGAENSNQSMKMDEIVITPGKFSIVDRIRSNLTLSKKEIDNFPLIDNDIMRSAQIFPGVISNDFSARFNVRGGEKDEILVRLDGMELYEPFHLQDYGGALSVIDLGLLDRADLLMGGFPAKYGGKMSGVFDIVSKDGDRDKITGNLGIDLINAHVLLEGPLSKQGSWILSIRRGYFDLLLPMIFSL</sequence>
<dbReference type="InterPro" id="IPR012910">
    <property type="entry name" value="Plug_dom"/>
</dbReference>
<accession>A0A382XXX6</accession>
<feature type="non-terminal residue" evidence="3">
    <location>
        <position position="211"/>
    </location>
</feature>
<dbReference type="AlphaFoldDB" id="A0A382XXX6"/>
<organism evidence="3">
    <name type="scientific">marine metagenome</name>
    <dbReference type="NCBI Taxonomy" id="408172"/>
    <lineage>
        <taxon>unclassified sequences</taxon>
        <taxon>metagenomes</taxon>
        <taxon>ecological metagenomes</taxon>
    </lineage>
</organism>
<evidence type="ECO:0000313" key="3">
    <source>
        <dbReference type="EMBL" id="SVD75853.1"/>
    </source>
</evidence>
<evidence type="ECO:0000259" key="2">
    <source>
        <dbReference type="Pfam" id="PF07715"/>
    </source>
</evidence>
<dbReference type="GO" id="GO:0044718">
    <property type="term" value="P:siderophore transmembrane transport"/>
    <property type="evidence" value="ECO:0007669"/>
    <property type="project" value="TreeGrafter"/>
</dbReference>
<feature type="domain" description="TonB-dependent receptor plug" evidence="2">
    <location>
        <begin position="58"/>
        <end position="153"/>
    </location>
</feature>
<dbReference type="PANTHER" id="PTHR30069:SF29">
    <property type="entry name" value="HEMOGLOBIN AND HEMOGLOBIN-HAPTOGLOBIN-BINDING PROTEIN 1-RELATED"/>
    <property type="match status" value="1"/>
</dbReference>
<dbReference type="PANTHER" id="PTHR30069">
    <property type="entry name" value="TONB-DEPENDENT OUTER MEMBRANE RECEPTOR"/>
    <property type="match status" value="1"/>
</dbReference>
<dbReference type="InterPro" id="IPR039426">
    <property type="entry name" value="TonB-dep_rcpt-like"/>
</dbReference>
<gene>
    <name evidence="3" type="ORF">METZ01_LOCUS428707</name>
</gene>
<keyword evidence="1" id="KW-0732">Signal</keyword>
<dbReference type="GO" id="GO:0015344">
    <property type="term" value="F:siderophore uptake transmembrane transporter activity"/>
    <property type="evidence" value="ECO:0007669"/>
    <property type="project" value="TreeGrafter"/>
</dbReference>